<dbReference type="Gene3D" id="3.40.50.1440">
    <property type="entry name" value="Tubulin/FtsZ, GTPase domain"/>
    <property type="match status" value="1"/>
</dbReference>
<evidence type="ECO:0000313" key="3">
    <source>
        <dbReference type="EMBL" id="KAF9589281.1"/>
    </source>
</evidence>
<dbReference type="InterPro" id="IPR045061">
    <property type="entry name" value="FtsZ/CetZ"/>
</dbReference>
<dbReference type="InterPro" id="IPR036525">
    <property type="entry name" value="Tubulin/FtsZ_GTPase_sf"/>
</dbReference>
<dbReference type="GO" id="GO:0005525">
    <property type="term" value="F:GTP binding"/>
    <property type="evidence" value="ECO:0007669"/>
    <property type="project" value="UniProtKB-KW"/>
</dbReference>
<protein>
    <recommendedName>
        <fullName evidence="5">Tubulin/FtsZ GTPase domain-containing protein</fullName>
    </recommendedName>
</protein>
<dbReference type="PANTHER" id="PTHR30314:SF3">
    <property type="entry name" value="MITOCHONDRIAL DIVISION PROTEIN FSZA"/>
    <property type="match status" value="1"/>
</dbReference>
<dbReference type="PANTHER" id="PTHR30314">
    <property type="entry name" value="CELL DIVISION PROTEIN FTSZ-RELATED"/>
    <property type="match status" value="1"/>
</dbReference>
<keyword evidence="2" id="KW-0342">GTP-binding</keyword>
<dbReference type="SUPFAM" id="SSF52490">
    <property type="entry name" value="Tubulin nucleotide-binding domain-like"/>
    <property type="match status" value="1"/>
</dbReference>
<dbReference type="Proteomes" id="UP000631114">
    <property type="component" value="Unassembled WGS sequence"/>
</dbReference>
<proteinExistence type="predicted"/>
<dbReference type="OrthoDB" id="70257at2759"/>
<evidence type="ECO:0000313" key="4">
    <source>
        <dbReference type="Proteomes" id="UP000631114"/>
    </source>
</evidence>
<dbReference type="GO" id="GO:0009507">
    <property type="term" value="C:chloroplast"/>
    <property type="evidence" value="ECO:0007669"/>
    <property type="project" value="TreeGrafter"/>
</dbReference>
<sequence>MATTPHSSVGVLTVLGGRLSMDNRMGGVSSVKMFDERNGVFRHSGQFRCMAGGSHNVKQYHSSKDSFLNLHPEVSMLRGSWNGRRNCTGGAPIIVGVAKAMGILMLVLSQPVIFEGREGQFKPRKVFAALRENVDTLIVIPNDKLLTASFDLPHESMLLTWSMIYADKVSVVPGLVNVYFADVRAIMANAGSFAEKV</sequence>
<dbReference type="GO" id="GO:0010020">
    <property type="term" value="P:chloroplast fission"/>
    <property type="evidence" value="ECO:0007669"/>
    <property type="project" value="TreeGrafter"/>
</dbReference>
<reference evidence="3 4" key="1">
    <citation type="submission" date="2020-10" db="EMBL/GenBank/DDBJ databases">
        <title>The Coptis chinensis genome and diversification of protoberbering-type alkaloids.</title>
        <authorList>
            <person name="Wang B."/>
            <person name="Shu S."/>
            <person name="Song C."/>
            <person name="Liu Y."/>
        </authorList>
    </citation>
    <scope>NUCLEOTIDE SEQUENCE [LARGE SCALE GENOMIC DNA]</scope>
    <source>
        <strain evidence="3">HL-2020</strain>
        <tissue evidence="3">Leaf</tissue>
    </source>
</reference>
<evidence type="ECO:0008006" key="5">
    <source>
        <dbReference type="Google" id="ProtNLM"/>
    </source>
</evidence>
<accession>A0A835GYK4</accession>
<keyword evidence="4" id="KW-1185">Reference proteome</keyword>
<keyword evidence="1" id="KW-0547">Nucleotide-binding</keyword>
<dbReference type="GO" id="GO:0003924">
    <property type="term" value="F:GTPase activity"/>
    <property type="evidence" value="ECO:0007669"/>
    <property type="project" value="InterPro"/>
</dbReference>
<comment type="caution">
    <text evidence="3">The sequence shown here is derived from an EMBL/GenBank/DDBJ whole genome shotgun (WGS) entry which is preliminary data.</text>
</comment>
<dbReference type="AlphaFoldDB" id="A0A835GYK4"/>
<evidence type="ECO:0000256" key="2">
    <source>
        <dbReference type="ARBA" id="ARBA00023134"/>
    </source>
</evidence>
<gene>
    <name evidence="3" type="ORF">IFM89_022351</name>
</gene>
<evidence type="ECO:0000256" key="1">
    <source>
        <dbReference type="ARBA" id="ARBA00022741"/>
    </source>
</evidence>
<organism evidence="3 4">
    <name type="scientific">Coptis chinensis</name>
    <dbReference type="NCBI Taxonomy" id="261450"/>
    <lineage>
        <taxon>Eukaryota</taxon>
        <taxon>Viridiplantae</taxon>
        <taxon>Streptophyta</taxon>
        <taxon>Embryophyta</taxon>
        <taxon>Tracheophyta</taxon>
        <taxon>Spermatophyta</taxon>
        <taxon>Magnoliopsida</taxon>
        <taxon>Ranunculales</taxon>
        <taxon>Ranunculaceae</taxon>
        <taxon>Coptidoideae</taxon>
        <taxon>Coptis</taxon>
    </lineage>
</organism>
<name>A0A835GYK4_9MAGN</name>
<dbReference type="EMBL" id="JADFTS010000009">
    <property type="protein sequence ID" value="KAF9589281.1"/>
    <property type="molecule type" value="Genomic_DNA"/>
</dbReference>